<feature type="signal peptide" evidence="4">
    <location>
        <begin position="1"/>
        <end position="29"/>
    </location>
</feature>
<evidence type="ECO:0000256" key="2">
    <source>
        <dbReference type="ARBA" id="ARBA00022729"/>
    </source>
</evidence>
<protein>
    <submittedName>
        <fullName evidence="6">ABC-type branched-subunit amino acid transport system substrate-binding protein</fullName>
    </submittedName>
</protein>
<evidence type="ECO:0000256" key="4">
    <source>
        <dbReference type="SAM" id="SignalP"/>
    </source>
</evidence>
<keyword evidence="3" id="KW-0813">Transport</keyword>
<dbReference type="InterPro" id="IPR051010">
    <property type="entry name" value="BCAA_transport"/>
</dbReference>
<accession>A0A7W6JSU8</accession>
<keyword evidence="2 4" id="KW-0732">Signal</keyword>
<proteinExistence type="inferred from homology"/>
<dbReference type="PANTHER" id="PTHR30483">
    <property type="entry name" value="LEUCINE-SPECIFIC-BINDING PROTEIN"/>
    <property type="match status" value="1"/>
</dbReference>
<keyword evidence="7" id="KW-1185">Reference proteome</keyword>
<dbReference type="InterPro" id="IPR028081">
    <property type="entry name" value="Leu-bd"/>
</dbReference>
<dbReference type="GO" id="GO:0006865">
    <property type="term" value="P:amino acid transport"/>
    <property type="evidence" value="ECO:0007669"/>
    <property type="project" value="UniProtKB-KW"/>
</dbReference>
<sequence length="347" mass="35197">MDRRTLLKSLQSGLVASAASVVLPSVVFAADKKKDKRPIALLLPLTGPRARLGLSMRQAALLAENSAFVQSFDTGGTAAGAAAAAAQAFKIKPALILGPLSAEEVPAVSSTVAGRVPVIAFSNDSVLRAPGTWIFGITAGQVTTAILRYARTRGVKTVTMIDDGSPWSAAATIAAGKSESEIGITVNILQVKPGQPLPSPGEAPDAVLLPGAGETVLAAARALKETGVQLLGTFQALDSRPQALAALDGAWLASPDPNAFGTFASAFQARNGGDPGTIAALAYDAAGIANTLRADNRLGMEGLMDAKGFHGVTGPVRFRTDGSVARDFAILVAGPTGYTPVASSSGS</sequence>
<feature type="chain" id="PRO_5031029951" evidence="4">
    <location>
        <begin position="30"/>
        <end position="347"/>
    </location>
</feature>
<comment type="caution">
    <text evidence="6">The sequence shown here is derived from an EMBL/GenBank/DDBJ whole genome shotgun (WGS) entry which is preliminary data.</text>
</comment>
<evidence type="ECO:0000313" key="7">
    <source>
        <dbReference type="Proteomes" id="UP000557392"/>
    </source>
</evidence>
<keyword evidence="3" id="KW-0029">Amino-acid transport</keyword>
<organism evidence="6 7">
    <name type="scientific">Sphingomonas kyeonggiensis</name>
    <dbReference type="NCBI Taxonomy" id="1268553"/>
    <lineage>
        <taxon>Bacteria</taxon>
        <taxon>Pseudomonadati</taxon>
        <taxon>Pseudomonadota</taxon>
        <taxon>Alphaproteobacteria</taxon>
        <taxon>Sphingomonadales</taxon>
        <taxon>Sphingomonadaceae</taxon>
        <taxon>Sphingomonas</taxon>
    </lineage>
</organism>
<evidence type="ECO:0000259" key="5">
    <source>
        <dbReference type="Pfam" id="PF13458"/>
    </source>
</evidence>
<comment type="similarity">
    <text evidence="1">Belongs to the leucine-binding protein family.</text>
</comment>
<dbReference type="SUPFAM" id="SSF53822">
    <property type="entry name" value="Periplasmic binding protein-like I"/>
    <property type="match status" value="1"/>
</dbReference>
<reference evidence="6 7" key="1">
    <citation type="submission" date="2020-08" db="EMBL/GenBank/DDBJ databases">
        <title>Genomic Encyclopedia of Type Strains, Phase IV (KMG-IV): sequencing the most valuable type-strain genomes for metagenomic binning, comparative biology and taxonomic classification.</title>
        <authorList>
            <person name="Goeker M."/>
        </authorList>
    </citation>
    <scope>NUCLEOTIDE SEQUENCE [LARGE SCALE GENOMIC DNA]</scope>
    <source>
        <strain evidence="6 7">DSM 101806</strain>
    </source>
</reference>
<feature type="domain" description="Leucine-binding protein" evidence="5">
    <location>
        <begin position="39"/>
        <end position="331"/>
    </location>
</feature>
<dbReference type="EMBL" id="JACIEH010000002">
    <property type="protein sequence ID" value="MBB4098938.1"/>
    <property type="molecule type" value="Genomic_DNA"/>
</dbReference>
<evidence type="ECO:0000256" key="3">
    <source>
        <dbReference type="ARBA" id="ARBA00022970"/>
    </source>
</evidence>
<dbReference type="Gene3D" id="3.40.50.2300">
    <property type="match status" value="2"/>
</dbReference>
<dbReference type="AlphaFoldDB" id="A0A7W6JSU8"/>
<dbReference type="Pfam" id="PF13458">
    <property type="entry name" value="Peripla_BP_6"/>
    <property type="match status" value="1"/>
</dbReference>
<dbReference type="InterPro" id="IPR028082">
    <property type="entry name" value="Peripla_BP_I"/>
</dbReference>
<evidence type="ECO:0000313" key="6">
    <source>
        <dbReference type="EMBL" id="MBB4098938.1"/>
    </source>
</evidence>
<evidence type="ECO:0000256" key="1">
    <source>
        <dbReference type="ARBA" id="ARBA00010062"/>
    </source>
</evidence>
<dbReference type="Proteomes" id="UP000557392">
    <property type="component" value="Unassembled WGS sequence"/>
</dbReference>
<name>A0A7W6JSU8_9SPHN</name>
<gene>
    <name evidence="6" type="ORF">GGR46_002502</name>
</gene>
<dbReference type="PANTHER" id="PTHR30483:SF6">
    <property type="entry name" value="PERIPLASMIC BINDING PROTEIN OF ABC TRANSPORTER FOR NATURAL AMINO ACIDS"/>
    <property type="match status" value="1"/>
</dbReference>